<keyword evidence="1" id="KW-0732">Signal</keyword>
<proteinExistence type="predicted"/>
<evidence type="ECO:0000313" key="2">
    <source>
        <dbReference type="EMBL" id="JAH97162.1"/>
    </source>
</evidence>
<organism evidence="2">
    <name type="scientific">Anguilla anguilla</name>
    <name type="common">European freshwater eel</name>
    <name type="synonym">Muraena anguilla</name>
    <dbReference type="NCBI Taxonomy" id="7936"/>
    <lineage>
        <taxon>Eukaryota</taxon>
        <taxon>Metazoa</taxon>
        <taxon>Chordata</taxon>
        <taxon>Craniata</taxon>
        <taxon>Vertebrata</taxon>
        <taxon>Euteleostomi</taxon>
        <taxon>Actinopterygii</taxon>
        <taxon>Neopterygii</taxon>
        <taxon>Teleostei</taxon>
        <taxon>Anguilliformes</taxon>
        <taxon>Anguillidae</taxon>
        <taxon>Anguilla</taxon>
    </lineage>
</organism>
<sequence>MGKQSFSTSEFMATKALLMHACLMAWIWCGLVGGDIKGHCVNAKACHGEKPRKDDCCHNTVLSPLQVNIYEDKPPHQCSLISSLLECSPCHKAPLGRDHMVLEPGRNHEPDKKRRGGRVWPASLTGYGGLGALQSTCISHSNSFLFLCCYKATFSALLHLSFLCERGRLSNE</sequence>
<accession>A0A0E9X348</accession>
<reference evidence="2" key="1">
    <citation type="submission" date="2014-11" db="EMBL/GenBank/DDBJ databases">
        <authorList>
            <person name="Amaro Gonzalez C."/>
        </authorList>
    </citation>
    <scope>NUCLEOTIDE SEQUENCE</scope>
</reference>
<reference evidence="2" key="2">
    <citation type="journal article" date="2015" name="Fish Shellfish Immunol.">
        <title>Early steps in the European eel (Anguilla anguilla)-Vibrio vulnificus interaction in the gills: Role of the RtxA13 toxin.</title>
        <authorList>
            <person name="Callol A."/>
            <person name="Pajuelo D."/>
            <person name="Ebbesson L."/>
            <person name="Teles M."/>
            <person name="MacKenzie S."/>
            <person name="Amaro C."/>
        </authorList>
    </citation>
    <scope>NUCLEOTIDE SEQUENCE</scope>
</reference>
<feature type="signal peptide" evidence="1">
    <location>
        <begin position="1"/>
        <end position="34"/>
    </location>
</feature>
<name>A0A0E9X348_ANGAN</name>
<feature type="chain" id="PRO_5002434882" evidence="1">
    <location>
        <begin position="35"/>
        <end position="172"/>
    </location>
</feature>
<dbReference type="AlphaFoldDB" id="A0A0E9X348"/>
<dbReference type="EMBL" id="GBXM01011415">
    <property type="protein sequence ID" value="JAH97162.1"/>
    <property type="molecule type" value="Transcribed_RNA"/>
</dbReference>
<evidence type="ECO:0000256" key="1">
    <source>
        <dbReference type="SAM" id="SignalP"/>
    </source>
</evidence>
<protein>
    <submittedName>
        <fullName evidence="2">Uncharacterized protein</fullName>
    </submittedName>
</protein>